<sequence length="97" mass="10546">MILDDLDHVAEANIEIPPEHIDIRECTGDPIDTIPATPGSYRVRACFAGRDTLSKDGLDGDDRYQITLRPAPPAPVAMVKEDIEPGWPGTINGRTPP</sequence>
<proteinExistence type="predicted"/>
<name>A0A1B3ZCI6_9SPHN</name>
<reference evidence="1 2" key="1">
    <citation type="submission" date="2016-01" db="EMBL/GenBank/DDBJ databases">
        <title>Complete genome and mega plasmid sequence of Sphingomonas panacis DCY99 elicits systemic resistance in rice to Xanthomonas oryzae.</title>
        <authorList>
            <person name="Kim Y.J."/>
            <person name="Yang D.C."/>
            <person name="Sing P."/>
        </authorList>
    </citation>
    <scope>NUCLEOTIDE SEQUENCE [LARGE SCALE GENOMIC DNA]</scope>
    <source>
        <strain evidence="1 2">DCY99</strain>
    </source>
</reference>
<gene>
    <name evidence="1" type="ORF">AWL63_15415</name>
</gene>
<dbReference type="KEGG" id="span:AWL63_15415"/>
<protein>
    <submittedName>
        <fullName evidence="1">Uncharacterized protein</fullName>
    </submittedName>
</protein>
<dbReference type="Proteomes" id="UP000094256">
    <property type="component" value="Chromosome"/>
</dbReference>
<evidence type="ECO:0000313" key="2">
    <source>
        <dbReference type="Proteomes" id="UP000094256"/>
    </source>
</evidence>
<accession>A0A1B3ZCI6</accession>
<organism evidence="1 2">
    <name type="scientific">Sphingomonas panacis</name>
    <dbReference type="NCBI Taxonomy" id="1560345"/>
    <lineage>
        <taxon>Bacteria</taxon>
        <taxon>Pseudomonadati</taxon>
        <taxon>Pseudomonadota</taxon>
        <taxon>Alphaproteobacteria</taxon>
        <taxon>Sphingomonadales</taxon>
        <taxon>Sphingomonadaceae</taxon>
        <taxon>Sphingomonas</taxon>
    </lineage>
</organism>
<evidence type="ECO:0000313" key="1">
    <source>
        <dbReference type="EMBL" id="AOH85139.1"/>
    </source>
</evidence>
<keyword evidence="2" id="KW-1185">Reference proteome</keyword>
<dbReference type="AlphaFoldDB" id="A0A1B3ZCI6"/>
<dbReference type="EMBL" id="CP014168">
    <property type="protein sequence ID" value="AOH85139.1"/>
    <property type="molecule type" value="Genomic_DNA"/>
</dbReference>